<dbReference type="PROSITE" id="PS51265">
    <property type="entry name" value="ZF_DBF4"/>
    <property type="match status" value="1"/>
</dbReference>
<dbReference type="GO" id="GO:0003676">
    <property type="term" value="F:nucleic acid binding"/>
    <property type="evidence" value="ECO:0007669"/>
    <property type="project" value="InterPro"/>
</dbReference>
<dbReference type="Pfam" id="PF22437">
    <property type="entry name" value="DBF4_BRCT"/>
    <property type="match status" value="1"/>
</dbReference>
<feature type="region of interest" description="Disordered" evidence="5">
    <location>
        <begin position="138"/>
        <end position="171"/>
    </location>
</feature>
<protein>
    <recommendedName>
        <fullName evidence="6">DBF4-type domain-containing protein</fullName>
    </recommendedName>
</protein>
<proteinExistence type="predicted"/>
<dbReference type="InterPro" id="IPR036420">
    <property type="entry name" value="BRCT_dom_sf"/>
</dbReference>
<evidence type="ECO:0000256" key="1">
    <source>
        <dbReference type="ARBA" id="ARBA00022723"/>
    </source>
</evidence>
<dbReference type="EMBL" id="CP017554">
    <property type="protein sequence ID" value="AOW01819.1"/>
    <property type="molecule type" value="Genomic_DNA"/>
</dbReference>
<evidence type="ECO:0000313" key="8">
    <source>
        <dbReference type="Proteomes" id="UP000182444"/>
    </source>
</evidence>
<dbReference type="Pfam" id="PF08630">
    <property type="entry name" value="Dfp1_Him1_M"/>
    <property type="match status" value="1"/>
</dbReference>
<dbReference type="GO" id="GO:0043539">
    <property type="term" value="F:protein serine/threonine kinase activator activity"/>
    <property type="evidence" value="ECO:0007669"/>
    <property type="project" value="TreeGrafter"/>
</dbReference>
<feature type="region of interest" description="Disordered" evidence="5">
    <location>
        <begin position="26"/>
        <end position="105"/>
    </location>
</feature>
<keyword evidence="2 4" id="KW-0863">Zinc-finger</keyword>
<accession>A0A1D8N887</accession>
<evidence type="ECO:0000259" key="6">
    <source>
        <dbReference type="PROSITE" id="PS51265"/>
    </source>
</evidence>
<dbReference type="InterPro" id="IPR006572">
    <property type="entry name" value="Znf_DBF"/>
</dbReference>
<feature type="compositionally biased region" description="Low complexity" evidence="5">
    <location>
        <begin position="88"/>
        <end position="103"/>
    </location>
</feature>
<dbReference type="GO" id="GO:1901987">
    <property type="term" value="P:regulation of cell cycle phase transition"/>
    <property type="evidence" value="ECO:0007669"/>
    <property type="project" value="TreeGrafter"/>
</dbReference>
<dbReference type="VEuPathDB" id="FungiDB:YALI1_B22109g"/>
<reference evidence="7 8" key="1">
    <citation type="journal article" date="2016" name="PLoS ONE">
        <title>Sequence Assembly of Yarrowia lipolytica Strain W29/CLIB89 Shows Transposable Element Diversity.</title>
        <authorList>
            <person name="Magnan C."/>
            <person name="Yu J."/>
            <person name="Chang I."/>
            <person name="Jahn E."/>
            <person name="Kanomata Y."/>
            <person name="Wu J."/>
            <person name="Zeller M."/>
            <person name="Oakes M."/>
            <person name="Baldi P."/>
            <person name="Sandmeyer S."/>
        </authorList>
    </citation>
    <scope>NUCLEOTIDE SEQUENCE [LARGE SCALE GENOMIC DNA]</scope>
    <source>
        <strain evidence="8">CLIB89(W29)</strain>
    </source>
</reference>
<dbReference type="GO" id="GO:0010571">
    <property type="term" value="P:positive regulation of nuclear cell cycle DNA replication"/>
    <property type="evidence" value="ECO:0007669"/>
    <property type="project" value="TreeGrafter"/>
</dbReference>
<dbReference type="Pfam" id="PF07535">
    <property type="entry name" value="zf-DBF"/>
    <property type="match status" value="1"/>
</dbReference>
<dbReference type="GO" id="GO:0031431">
    <property type="term" value="C:Dbf4-dependent protein kinase complex"/>
    <property type="evidence" value="ECO:0007669"/>
    <property type="project" value="TreeGrafter"/>
</dbReference>
<sequence length="871" mass="98893">MDVERSPLKEKTNLKPRRILAKDFEETAQIYSRHSPSPPPSGRMVSPKMHKSQESNITSVTSHSQASIATADAFKSLSRPDSSEGKDTTTVAATTTTTNSAVTGEAQGHAGDLTMHDISATHNDNQDVPLEASQAITKGDSDKENHNSNNNSISHENDSSSHSPTPKRNNQVSEQAYKRLKLENVTLKPFIDPNTVLQQRCGPKKDANWRTGDMQQQQVEAAHNTLKTIRENHAASGVVVTEENNNTVEKEDQKQHSLLLPGERVSQARREEARDPQLQLFPSRAVQEAREIKVPNEYEDHFRMIQQSKMSQPEKIDKQQQQLEKQHMKRVAIDNLEEWRSKWRPIMRNAQFYFLKVSQSNIDRVKPLLDHIGSNISHFFENKINYIVTRQSFADQYKDGKLEGLPPALLTAHKLQLKVWGYEKLEKFLRHLLGETFVDNALGVAGGNKDVGLGFLLKEERVAGPSDRDPEAHRQDFHYLRGPHVYIWDLDKSMRSIMIKEYNKDDFPIWCDNFMGKHQFLRAKDAQKRAESMTAKATRSNSGMKDILASGVQPISNSRSIAQSGDAGLRNGLAPVVASVPSRQVSLMKRNIMHEPYRPMEREATPQSQPSQNSLPVSAPSQCQSQTSIHSGSAAFKRPSMRQNSTSSFNQAAECPTKLTITEDHLHATAILLPNVAAHILNTRPVVAGIVDLAELVMCAVLPQYAERSLLDRRFVFRVIINEGIERRLGHEIDENRREYDRLELHVASVTLFFAKMVYKYSHLESAWDYASLYLYDELMKKNLCEVAESRELFDCSKLLQCFDAARTIPTVPEPQQERKAWCENCKQEFTSFKDHVNSRTHRRFAMEESNFAHLDDFIGRMKSRDSHLSI</sequence>
<keyword evidence="1" id="KW-0479">Metal-binding</keyword>
<dbReference type="SMART" id="SM00586">
    <property type="entry name" value="ZnF_DBF"/>
    <property type="match status" value="1"/>
</dbReference>
<dbReference type="Gene3D" id="6.10.250.3410">
    <property type="entry name" value="DBF zinc finger"/>
    <property type="match status" value="1"/>
</dbReference>
<feature type="region of interest" description="Disordered" evidence="5">
    <location>
        <begin position="596"/>
        <end position="636"/>
    </location>
</feature>
<dbReference type="KEGG" id="yli:2906949"/>
<dbReference type="GO" id="GO:0008270">
    <property type="term" value="F:zinc ion binding"/>
    <property type="evidence" value="ECO:0007669"/>
    <property type="project" value="UniProtKB-KW"/>
</dbReference>
<dbReference type="FunFam" id="6.10.250.3410:FF:000001">
    <property type="entry name" value="Protein DBF4 homolog A"/>
    <property type="match status" value="1"/>
</dbReference>
<evidence type="ECO:0000313" key="7">
    <source>
        <dbReference type="EMBL" id="AOW01819.1"/>
    </source>
</evidence>
<dbReference type="Proteomes" id="UP000182444">
    <property type="component" value="Chromosome 1B"/>
</dbReference>
<evidence type="ECO:0000256" key="3">
    <source>
        <dbReference type="ARBA" id="ARBA00022833"/>
    </source>
</evidence>
<name>A0A1D8N887_YARLL</name>
<evidence type="ECO:0000256" key="4">
    <source>
        <dbReference type="PROSITE-ProRule" id="PRU00600"/>
    </source>
</evidence>
<dbReference type="AlphaFoldDB" id="A0A1D8N887"/>
<dbReference type="eggNOG" id="KOG4139">
    <property type="taxonomic scope" value="Eukaryota"/>
</dbReference>
<feature type="domain" description="DBF4-type" evidence="6">
    <location>
        <begin position="816"/>
        <end position="865"/>
    </location>
</feature>
<dbReference type="PANTHER" id="PTHR15375">
    <property type="entry name" value="ACTIVATOR OF S-PHASE KINASE-RELATED"/>
    <property type="match status" value="1"/>
</dbReference>
<feature type="compositionally biased region" description="Polar residues" evidence="5">
    <location>
        <begin position="54"/>
        <end position="68"/>
    </location>
</feature>
<dbReference type="InterPro" id="IPR055116">
    <property type="entry name" value="DBF4_BRCT"/>
</dbReference>
<dbReference type="InterPro" id="IPR013939">
    <property type="entry name" value="Regulatory_Dfp1/Him1"/>
</dbReference>
<gene>
    <name evidence="7" type="ORF">YALI1_B22109g</name>
</gene>
<evidence type="ECO:0000256" key="5">
    <source>
        <dbReference type="SAM" id="MobiDB-lite"/>
    </source>
</evidence>
<dbReference type="InterPro" id="IPR051590">
    <property type="entry name" value="Replication_Regulatory_Kinase"/>
</dbReference>
<evidence type="ECO:0000256" key="2">
    <source>
        <dbReference type="ARBA" id="ARBA00022771"/>
    </source>
</evidence>
<dbReference type="InterPro" id="IPR038545">
    <property type="entry name" value="Znf_DBF_sf"/>
</dbReference>
<dbReference type="Gene3D" id="3.40.50.10190">
    <property type="entry name" value="BRCT domain"/>
    <property type="match status" value="1"/>
</dbReference>
<dbReference type="GeneID" id="2906949"/>
<feature type="compositionally biased region" description="Polar residues" evidence="5">
    <location>
        <begin position="605"/>
        <end position="631"/>
    </location>
</feature>
<organism evidence="7 8">
    <name type="scientific">Yarrowia lipolytica</name>
    <name type="common">Candida lipolytica</name>
    <dbReference type="NCBI Taxonomy" id="4952"/>
    <lineage>
        <taxon>Eukaryota</taxon>
        <taxon>Fungi</taxon>
        <taxon>Dikarya</taxon>
        <taxon>Ascomycota</taxon>
        <taxon>Saccharomycotina</taxon>
        <taxon>Dipodascomycetes</taxon>
        <taxon>Dipodascales</taxon>
        <taxon>Dipodascales incertae sedis</taxon>
        <taxon>Yarrowia</taxon>
    </lineage>
</organism>
<dbReference type="VEuPathDB" id="FungiDB:YALI0_B17006g"/>
<dbReference type="RefSeq" id="XP_500999.3">
    <property type="nucleotide sequence ID" value="XM_500999.3"/>
</dbReference>
<dbReference type="PANTHER" id="PTHR15375:SF26">
    <property type="entry name" value="PROTEIN CHIFFON"/>
    <property type="match status" value="1"/>
</dbReference>
<keyword evidence="3" id="KW-0862">Zinc</keyword>